<dbReference type="CDD" id="cd18103">
    <property type="entry name" value="SpoU-like_RlmB"/>
    <property type="match status" value="1"/>
</dbReference>
<keyword evidence="1 5" id="KW-0489">Methyltransferase</keyword>
<evidence type="ECO:0000256" key="3">
    <source>
        <dbReference type="SAM" id="MobiDB-lite"/>
    </source>
</evidence>
<dbReference type="EMBL" id="PTPZ01000003">
    <property type="protein sequence ID" value="PPZ91691.1"/>
    <property type="molecule type" value="Genomic_DNA"/>
</dbReference>
<evidence type="ECO:0000313" key="6">
    <source>
        <dbReference type="Proteomes" id="UP000238565"/>
    </source>
</evidence>
<feature type="region of interest" description="Disordered" evidence="3">
    <location>
        <begin position="1"/>
        <end position="43"/>
    </location>
</feature>
<dbReference type="NCBIfam" id="TIGR00186">
    <property type="entry name" value="rRNA_methyl_3"/>
    <property type="match status" value="1"/>
</dbReference>
<dbReference type="Gene3D" id="3.30.1330.30">
    <property type="match status" value="1"/>
</dbReference>
<dbReference type="GO" id="GO:0006396">
    <property type="term" value="P:RNA processing"/>
    <property type="evidence" value="ECO:0007669"/>
    <property type="project" value="InterPro"/>
</dbReference>
<name>A0A2S7I542_9FLAO</name>
<dbReference type="PANTHER" id="PTHR46429:SF1">
    <property type="entry name" value="23S RRNA (GUANOSINE-2'-O-)-METHYLTRANSFERASE RLMB"/>
    <property type="match status" value="1"/>
</dbReference>
<evidence type="ECO:0000313" key="5">
    <source>
        <dbReference type="EMBL" id="PPZ91691.1"/>
    </source>
</evidence>
<dbReference type="PANTHER" id="PTHR46429">
    <property type="entry name" value="23S RRNA (GUANOSINE-2'-O-)-METHYLTRANSFERASE RLMB"/>
    <property type="match status" value="1"/>
</dbReference>
<organism evidence="5 6">
    <name type="scientific">Cloacibacterium normanense</name>
    <dbReference type="NCBI Taxonomy" id="237258"/>
    <lineage>
        <taxon>Bacteria</taxon>
        <taxon>Pseudomonadati</taxon>
        <taxon>Bacteroidota</taxon>
        <taxon>Flavobacteriia</taxon>
        <taxon>Flavobacteriales</taxon>
        <taxon>Weeksellaceae</taxon>
    </lineage>
</organism>
<evidence type="ECO:0000259" key="4">
    <source>
        <dbReference type="SMART" id="SM00967"/>
    </source>
</evidence>
<dbReference type="SUPFAM" id="SSF75217">
    <property type="entry name" value="alpha/beta knot"/>
    <property type="match status" value="1"/>
</dbReference>
<dbReference type="GO" id="GO:0032259">
    <property type="term" value="P:methylation"/>
    <property type="evidence" value="ECO:0007669"/>
    <property type="project" value="UniProtKB-KW"/>
</dbReference>
<evidence type="ECO:0000256" key="1">
    <source>
        <dbReference type="ARBA" id="ARBA00022603"/>
    </source>
</evidence>
<protein>
    <submittedName>
        <fullName evidence="5">23S rRNA (Guanosine(2251)-2'-O)-methyltransferase RlmB</fullName>
    </submittedName>
</protein>
<dbReference type="Pfam" id="PF08032">
    <property type="entry name" value="SpoU_sub_bind"/>
    <property type="match status" value="1"/>
</dbReference>
<dbReference type="SMART" id="SM00967">
    <property type="entry name" value="SpoU_sub_bind"/>
    <property type="match status" value="1"/>
</dbReference>
<dbReference type="Pfam" id="PF00588">
    <property type="entry name" value="SpoU_methylase"/>
    <property type="match status" value="1"/>
</dbReference>
<evidence type="ECO:0000256" key="2">
    <source>
        <dbReference type="ARBA" id="ARBA00022679"/>
    </source>
</evidence>
<keyword evidence="2 5" id="KW-0808">Transferase</keyword>
<accession>A0A2S7I542</accession>
<dbReference type="AlphaFoldDB" id="A0A2S7I542"/>
<dbReference type="InterPro" id="IPR029026">
    <property type="entry name" value="tRNA_m1G_MTases_N"/>
</dbReference>
<dbReference type="InterPro" id="IPR001537">
    <property type="entry name" value="SpoU_MeTrfase"/>
</dbReference>
<feature type="domain" description="RNA 2-O ribose methyltransferase substrate binding" evidence="4">
    <location>
        <begin position="46"/>
        <end position="120"/>
    </location>
</feature>
<gene>
    <name evidence="5" type="ORF">C3729_06390</name>
</gene>
<reference evidence="5 6" key="1">
    <citation type="submission" date="2018-02" db="EMBL/GenBank/DDBJ databases">
        <title>Draft genome sequence of bacterial isolates from marine environment.</title>
        <authorList>
            <person name="Singh S.K."/>
            <person name="Hill R."/>
            <person name="Major S."/>
            <person name="Cai H."/>
            <person name="Li Y."/>
        </authorList>
    </citation>
    <scope>NUCLEOTIDE SEQUENCE [LARGE SCALE GENOMIC DNA]</scope>
    <source>
        <strain evidence="5 6">IMET F</strain>
    </source>
</reference>
<dbReference type="Gene3D" id="3.40.1280.10">
    <property type="match status" value="1"/>
</dbReference>
<dbReference type="GO" id="GO:0008173">
    <property type="term" value="F:RNA methyltransferase activity"/>
    <property type="evidence" value="ECO:0007669"/>
    <property type="project" value="InterPro"/>
</dbReference>
<dbReference type="InterPro" id="IPR029028">
    <property type="entry name" value="Alpha/beta_knot_MTases"/>
</dbReference>
<dbReference type="GO" id="GO:0005829">
    <property type="term" value="C:cytosol"/>
    <property type="evidence" value="ECO:0007669"/>
    <property type="project" value="TreeGrafter"/>
</dbReference>
<proteinExistence type="predicted"/>
<dbReference type="SUPFAM" id="SSF55315">
    <property type="entry name" value="L30e-like"/>
    <property type="match status" value="1"/>
</dbReference>
<dbReference type="InterPro" id="IPR004441">
    <property type="entry name" value="rRNA_MeTrfase_TrmH"/>
</dbReference>
<dbReference type="InterPro" id="IPR013123">
    <property type="entry name" value="SpoU_subst-bd"/>
</dbReference>
<dbReference type="GO" id="GO:0003723">
    <property type="term" value="F:RNA binding"/>
    <property type="evidence" value="ECO:0007669"/>
    <property type="project" value="InterPro"/>
</dbReference>
<dbReference type="InterPro" id="IPR029064">
    <property type="entry name" value="Ribosomal_eL30-like_sf"/>
</dbReference>
<comment type="caution">
    <text evidence="5">The sequence shown here is derived from an EMBL/GenBank/DDBJ whole genome shotgun (WGS) entry which is preliminary data.</text>
</comment>
<sequence>MGEFNKKYSSGERRSFGPKNFDRKPRFDNRNSEHESRNSEQKTEDFIFGLRPVMEAIEAGKTIDKIFVQGGLQGEIYSELKKLLKKHNIRPNTVPVEKLNRFTRKNHQGVVAFISEIPFYKIEDLLPQIFEEGKVPFLLILDRLTDVRNFGAIARTAECVGIDAIVIPDKGAAPINSDAIKTSAGALYNVKICKENNLAHVVDFLQQSGVTVFAATEKAEKMIYDAHFSEPCAIVMGNEETGISKEVMHHADEKIKLPITGKTQSLNVSVACGAILYEAVRQKMVGEL</sequence>
<dbReference type="Proteomes" id="UP000238565">
    <property type="component" value="Unassembled WGS sequence"/>
</dbReference>